<evidence type="ECO:0000256" key="1">
    <source>
        <dbReference type="SAM" id="MobiDB-lite"/>
    </source>
</evidence>
<feature type="region of interest" description="Disordered" evidence="1">
    <location>
        <begin position="1"/>
        <end position="24"/>
    </location>
</feature>
<reference evidence="2" key="1">
    <citation type="submission" date="2016-10" db="EMBL/GenBank/DDBJ databases">
        <title>Sequence of Gallionella enrichment culture.</title>
        <authorList>
            <person name="Poehlein A."/>
            <person name="Muehling M."/>
            <person name="Daniel R."/>
        </authorList>
    </citation>
    <scope>NUCLEOTIDE SEQUENCE</scope>
</reference>
<proteinExistence type="predicted"/>
<sequence>MKPGTLTAVPPTVKEKPPDRCHKIPTKLTSVTSALSSPMVNDTLKWVNWPMSSWIRWSGLSGLPVPALPGALAGSGRAKRASSSW</sequence>
<gene>
    <name evidence="2" type="ORF">GALL_536690</name>
</gene>
<organism evidence="2">
    <name type="scientific">mine drainage metagenome</name>
    <dbReference type="NCBI Taxonomy" id="410659"/>
    <lineage>
        <taxon>unclassified sequences</taxon>
        <taxon>metagenomes</taxon>
        <taxon>ecological metagenomes</taxon>
    </lineage>
</organism>
<protein>
    <submittedName>
        <fullName evidence="2">Uncharacterized protein</fullName>
    </submittedName>
</protein>
<comment type="caution">
    <text evidence="2">The sequence shown here is derived from an EMBL/GenBank/DDBJ whole genome shotgun (WGS) entry which is preliminary data.</text>
</comment>
<accession>A0A1J5PBC3</accession>
<dbReference type="AlphaFoldDB" id="A0A1J5PBC3"/>
<dbReference type="EMBL" id="MLJW01007844">
    <property type="protein sequence ID" value="OIQ64780.1"/>
    <property type="molecule type" value="Genomic_DNA"/>
</dbReference>
<feature type="compositionally biased region" description="Basic and acidic residues" evidence="1">
    <location>
        <begin position="13"/>
        <end position="22"/>
    </location>
</feature>
<evidence type="ECO:0000313" key="2">
    <source>
        <dbReference type="EMBL" id="OIQ64780.1"/>
    </source>
</evidence>
<name>A0A1J5PBC3_9ZZZZ</name>